<comment type="caution">
    <text evidence="2">The sequence shown here is derived from an EMBL/GenBank/DDBJ whole genome shotgun (WGS) entry which is preliminary data.</text>
</comment>
<reference evidence="2 3" key="1">
    <citation type="submission" date="2023-07" db="EMBL/GenBank/DDBJ databases">
        <title>Genomic Encyclopedia of Type Strains, Phase IV (KMG-IV): sequencing the most valuable type-strain genomes for metagenomic binning, comparative biology and taxonomic classification.</title>
        <authorList>
            <person name="Goeker M."/>
        </authorList>
    </citation>
    <scope>NUCLEOTIDE SEQUENCE [LARGE SCALE GENOMIC DNA]</scope>
    <source>
        <strain evidence="2 3">DSM 9768</strain>
    </source>
</reference>
<sequence length="44" mass="4760">MKKKLLLSVLSTMFALGFLAACADVEDEPFEEDPMGEEGDPGLD</sequence>
<dbReference type="RefSeq" id="WP_307330614.1">
    <property type="nucleotide sequence ID" value="NZ_JAUSUG010000024.1"/>
</dbReference>
<dbReference type="EMBL" id="JAUSUG010000024">
    <property type="protein sequence ID" value="MDQ0257226.1"/>
    <property type="molecule type" value="Genomic_DNA"/>
</dbReference>
<accession>A0ABU0A161</accession>
<evidence type="ECO:0000313" key="2">
    <source>
        <dbReference type="EMBL" id="MDQ0257226.1"/>
    </source>
</evidence>
<gene>
    <name evidence="2" type="ORF">J2S74_004684</name>
</gene>
<proteinExistence type="predicted"/>
<dbReference type="Proteomes" id="UP001230005">
    <property type="component" value="Unassembled WGS sequence"/>
</dbReference>
<dbReference type="PROSITE" id="PS51257">
    <property type="entry name" value="PROKAR_LIPOPROTEIN"/>
    <property type="match status" value="1"/>
</dbReference>
<evidence type="ECO:0000313" key="3">
    <source>
        <dbReference type="Proteomes" id="UP001230005"/>
    </source>
</evidence>
<name>A0ABU0A161_9BACI</name>
<keyword evidence="1" id="KW-0732">Signal</keyword>
<feature type="signal peptide" evidence="1">
    <location>
        <begin position="1"/>
        <end position="23"/>
    </location>
</feature>
<protein>
    <submittedName>
        <fullName evidence="2">Uncharacterized protein</fullName>
    </submittedName>
</protein>
<feature type="chain" id="PRO_5045999115" evidence="1">
    <location>
        <begin position="24"/>
        <end position="44"/>
    </location>
</feature>
<keyword evidence="3" id="KW-1185">Reference proteome</keyword>
<organism evidence="2 3">
    <name type="scientific">Evansella vedderi</name>
    <dbReference type="NCBI Taxonomy" id="38282"/>
    <lineage>
        <taxon>Bacteria</taxon>
        <taxon>Bacillati</taxon>
        <taxon>Bacillota</taxon>
        <taxon>Bacilli</taxon>
        <taxon>Bacillales</taxon>
        <taxon>Bacillaceae</taxon>
        <taxon>Evansella</taxon>
    </lineage>
</organism>
<evidence type="ECO:0000256" key="1">
    <source>
        <dbReference type="SAM" id="SignalP"/>
    </source>
</evidence>